<reference evidence="2 3" key="1">
    <citation type="journal article" date="2014" name="Genome Biol. Evol.">
        <title>The genome of the myxosporean Thelohanellus kitauei shows adaptations to nutrient acquisition within its fish host.</title>
        <authorList>
            <person name="Yang Y."/>
            <person name="Xiong J."/>
            <person name="Zhou Z."/>
            <person name="Huo F."/>
            <person name="Miao W."/>
            <person name="Ran C."/>
            <person name="Liu Y."/>
            <person name="Zhang J."/>
            <person name="Feng J."/>
            <person name="Wang M."/>
            <person name="Wang M."/>
            <person name="Wang L."/>
            <person name="Yao B."/>
        </authorList>
    </citation>
    <scope>NUCLEOTIDE SEQUENCE [LARGE SCALE GENOMIC DNA]</scope>
    <source>
        <strain evidence="2">Wuqing</strain>
    </source>
</reference>
<keyword evidence="3" id="KW-1185">Reference proteome</keyword>
<accession>A0A0C2MWG4</accession>
<sequence length="472" mass="53515">MITKRRTMGRRSNRAVPPRVLTRALLKIYDKVRVVKKYRQLLQRARILRKKPPNLINAEKMRANLSAEKSMKKYILSQDAVVVFQQECVDEVKVQKILVRVDTPVHSTKVLSKPVPPPAYLLVPVQAPPPESPKRAQSPFGTLFKPKNDLSPSPVLFTLYTPEVNEAIRYLQELALCKMMADVNKYLENSPQDSIRKLKSWKLCTRCGNDSASFFKSMDSTKYKFICNHCIFNKKMEQCKKWNLVNSMKDFCQNEQQQAVPPVSKNPNHVASSKITNIATTAPVMTSPIMTNSSIMIRPSTMNTRPPVHPSNVRNITNPVQGQVRAQDVQTITNPVSSLEAIRRPQFPRFKQTAPVTLQAPQITGQSYRFPTNVRSTVPRQIYPFVVPITSLPTSSSYNAPQNSTFHYRPQVDSRNPFQTYTVNIAVQNPPRMAATFAQRTNISTPGLRLVRIPIESIAHKLPGNAQRFTPQ</sequence>
<name>A0A0C2MWG4_THEKT</name>
<protein>
    <submittedName>
        <fullName evidence="2">Uncharacterized protein</fullName>
    </submittedName>
</protein>
<dbReference type="AlphaFoldDB" id="A0A0C2MWG4"/>
<feature type="region of interest" description="Disordered" evidence="1">
    <location>
        <begin position="126"/>
        <end position="145"/>
    </location>
</feature>
<evidence type="ECO:0000313" key="3">
    <source>
        <dbReference type="Proteomes" id="UP000031668"/>
    </source>
</evidence>
<evidence type="ECO:0000256" key="1">
    <source>
        <dbReference type="SAM" id="MobiDB-lite"/>
    </source>
</evidence>
<dbReference type="OrthoDB" id="7331812at2759"/>
<evidence type="ECO:0000313" key="2">
    <source>
        <dbReference type="EMBL" id="KII71666.1"/>
    </source>
</evidence>
<proteinExistence type="predicted"/>
<comment type="caution">
    <text evidence="2">The sequence shown here is derived from an EMBL/GenBank/DDBJ whole genome shotgun (WGS) entry which is preliminary data.</text>
</comment>
<organism evidence="2 3">
    <name type="scientific">Thelohanellus kitauei</name>
    <name type="common">Myxosporean</name>
    <dbReference type="NCBI Taxonomy" id="669202"/>
    <lineage>
        <taxon>Eukaryota</taxon>
        <taxon>Metazoa</taxon>
        <taxon>Cnidaria</taxon>
        <taxon>Myxozoa</taxon>
        <taxon>Myxosporea</taxon>
        <taxon>Bivalvulida</taxon>
        <taxon>Platysporina</taxon>
        <taxon>Myxobolidae</taxon>
        <taxon>Thelohanellus</taxon>
    </lineage>
</organism>
<dbReference type="Proteomes" id="UP000031668">
    <property type="component" value="Unassembled WGS sequence"/>
</dbReference>
<dbReference type="EMBL" id="JWZT01001678">
    <property type="protein sequence ID" value="KII71666.1"/>
    <property type="molecule type" value="Genomic_DNA"/>
</dbReference>
<gene>
    <name evidence="2" type="ORF">RF11_04267</name>
</gene>